<evidence type="ECO:0000256" key="4">
    <source>
        <dbReference type="ARBA" id="ARBA00022691"/>
    </source>
</evidence>
<accession>A0ABR9ZTG4</accession>
<dbReference type="PANTHER" id="PTHR30352">
    <property type="entry name" value="PYRUVATE FORMATE-LYASE-ACTIVATING ENZYME"/>
    <property type="match status" value="1"/>
</dbReference>
<dbReference type="Gene3D" id="3.20.20.70">
    <property type="entry name" value="Aldolase class I"/>
    <property type="match status" value="1"/>
</dbReference>
<organism evidence="10 11">
    <name type="scientific">Fusibacter ferrireducens</name>
    <dbReference type="NCBI Taxonomy" id="2785058"/>
    <lineage>
        <taxon>Bacteria</taxon>
        <taxon>Bacillati</taxon>
        <taxon>Bacillota</taxon>
        <taxon>Clostridia</taxon>
        <taxon>Eubacteriales</taxon>
        <taxon>Eubacteriales Family XII. Incertae Sedis</taxon>
        <taxon>Fusibacter</taxon>
    </lineage>
</organism>
<dbReference type="InterPro" id="IPR034457">
    <property type="entry name" value="Organic_radical-activating"/>
</dbReference>
<protein>
    <submittedName>
        <fullName evidence="10">Radical SAM protein</fullName>
    </submittedName>
</protein>
<dbReference type="PROSITE" id="PS01087">
    <property type="entry name" value="RADICAL_ACTIVATING"/>
    <property type="match status" value="1"/>
</dbReference>
<dbReference type="Pfam" id="PF04055">
    <property type="entry name" value="Radical_SAM"/>
    <property type="match status" value="1"/>
</dbReference>
<proteinExistence type="inferred from homology"/>
<keyword evidence="11" id="KW-1185">Reference proteome</keyword>
<evidence type="ECO:0000256" key="1">
    <source>
        <dbReference type="ARBA" id="ARBA00001966"/>
    </source>
</evidence>
<evidence type="ECO:0000256" key="8">
    <source>
        <dbReference type="ARBA" id="ARBA00023014"/>
    </source>
</evidence>
<dbReference type="PROSITE" id="PS51918">
    <property type="entry name" value="RADICAL_SAM"/>
    <property type="match status" value="1"/>
</dbReference>
<dbReference type="SFLD" id="SFLDS00029">
    <property type="entry name" value="Radical_SAM"/>
    <property type="match status" value="1"/>
</dbReference>
<dbReference type="InterPro" id="IPR007197">
    <property type="entry name" value="rSAM"/>
</dbReference>
<keyword evidence="8" id="KW-0411">Iron-sulfur</keyword>
<dbReference type="Proteomes" id="UP000614200">
    <property type="component" value="Unassembled WGS sequence"/>
</dbReference>
<dbReference type="CDD" id="cd01335">
    <property type="entry name" value="Radical_SAM"/>
    <property type="match status" value="1"/>
</dbReference>
<feature type="domain" description="Radical SAM core" evidence="9">
    <location>
        <begin position="14"/>
        <end position="238"/>
    </location>
</feature>
<keyword evidence="3" id="KW-0004">4Fe-4S</keyword>
<keyword evidence="5" id="KW-0479">Metal-binding</keyword>
<evidence type="ECO:0000313" key="11">
    <source>
        <dbReference type="Proteomes" id="UP000614200"/>
    </source>
</evidence>
<evidence type="ECO:0000256" key="5">
    <source>
        <dbReference type="ARBA" id="ARBA00022723"/>
    </source>
</evidence>
<evidence type="ECO:0000256" key="2">
    <source>
        <dbReference type="ARBA" id="ARBA00009777"/>
    </source>
</evidence>
<dbReference type="EMBL" id="JADKNH010000006">
    <property type="protein sequence ID" value="MBF4693776.1"/>
    <property type="molecule type" value="Genomic_DNA"/>
</dbReference>
<evidence type="ECO:0000256" key="3">
    <source>
        <dbReference type="ARBA" id="ARBA00022485"/>
    </source>
</evidence>
<gene>
    <name evidence="10" type="ORF">ISU02_11615</name>
</gene>
<dbReference type="InterPro" id="IPR013785">
    <property type="entry name" value="Aldolase_TIM"/>
</dbReference>
<keyword evidence="6" id="KW-0560">Oxidoreductase</keyword>
<evidence type="ECO:0000256" key="6">
    <source>
        <dbReference type="ARBA" id="ARBA00023002"/>
    </source>
</evidence>
<dbReference type="InterPro" id="IPR058240">
    <property type="entry name" value="rSAM_sf"/>
</dbReference>
<evidence type="ECO:0000313" key="10">
    <source>
        <dbReference type="EMBL" id="MBF4693776.1"/>
    </source>
</evidence>
<dbReference type="RefSeq" id="WP_194702011.1">
    <property type="nucleotide sequence ID" value="NZ_JADKNH010000006.1"/>
</dbReference>
<sequence length="238" mass="26808">MIGYIRNMIKNSAVDGPGNRFVVFLQGCQFNCLYCHNPETIKSVKLLTAEEASEVHTYSPEALVDMILPFKDYISGVTFSGGECTLQMEFLIAVCRLLKAEGIHILIDTNGHMSLAHLKTLEAHVDGFMLDLKALDSKIHKTLTGLDNKRVLENFIYLNAISKLYEIRTVIIPEFVDDQALIDWLSAHEGCNLRYKLIAFRNHGVKGEGKKLKPPSTAYMRSIENYAIQKGFKNIVLI</sequence>
<name>A0ABR9ZTG4_9FIRM</name>
<comment type="cofactor">
    <cofactor evidence="1">
        <name>[4Fe-4S] cluster</name>
        <dbReference type="ChEBI" id="CHEBI:49883"/>
    </cofactor>
</comment>
<dbReference type="InterPro" id="IPR001989">
    <property type="entry name" value="Radical_activat_CS"/>
</dbReference>
<comment type="similarity">
    <text evidence="2">Belongs to the organic radical-activating enzymes family.</text>
</comment>
<dbReference type="SUPFAM" id="SSF102114">
    <property type="entry name" value="Radical SAM enzymes"/>
    <property type="match status" value="1"/>
</dbReference>
<dbReference type="PANTHER" id="PTHR30352:SF13">
    <property type="entry name" value="GLYCYL-RADICAL ENZYME ACTIVATING ENZYME YJJW-RELATED"/>
    <property type="match status" value="1"/>
</dbReference>
<keyword evidence="4" id="KW-0949">S-adenosyl-L-methionine</keyword>
<reference evidence="10 11" key="1">
    <citation type="submission" date="2020-11" db="EMBL/GenBank/DDBJ databases">
        <title>Fusibacter basophilias sp. nov.</title>
        <authorList>
            <person name="Qiu D."/>
        </authorList>
    </citation>
    <scope>NUCLEOTIDE SEQUENCE [LARGE SCALE GENOMIC DNA]</scope>
    <source>
        <strain evidence="10 11">Q10-2</strain>
    </source>
</reference>
<evidence type="ECO:0000259" key="9">
    <source>
        <dbReference type="PROSITE" id="PS51918"/>
    </source>
</evidence>
<dbReference type="SFLD" id="SFLDG01066">
    <property type="entry name" value="organic_radical-activating_enz"/>
    <property type="match status" value="1"/>
</dbReference>
<evidence type="ECO:0000256" key="7">
    <source>
        <dbReference type="ARBA" id="ARBA00023004"/>
    </source>
</evidence>
<comment type="caution">
    <text evidence="10">The sequence shown here is derived from an EMBL/GenBank/DDBJ whole genome shotgun (WGS) entry which is preliminary data.</text>
</comment>
<keyword evidence="7" id="KW-0408">Iron</keyword>